<dbReference type="EMBL" id="BK015488">
    <property type="protein sequence ID" value="DAE09507.1"/>
    <property type="molecule type" value="Genomic_DNA"/>
</dbReference>
<sequence>MSNKLYIVWCNDNGYVTIRFISSNYNSAFDHAIDCIKKCVDDEYDHVTKVYKRNCADLNSVTRQLEVLRTIPHDDAIEELIYTLKGKQANLTQYIQYYQNNKGLQHDTEYYKENFARFCNEYNVAITVAYTDAKMNFCADDYDEHALYLPD</sequence>
<name>A0A8S5PSL9_9CAUD</name>
<proteinExistence type="predicted"/>
<reference evidence="1" key="1">
    <citation type="journal article" date="2021" name="Proc. Natl. Acad. Sci. U.S.A.">
        <title>A Catalog of Tens of Thousands of Viruses from Human Metagenomes Reveals Hidden Associations with Chronic Diseases.</title>
        <authorList>
            <person name="Tisza M.J."/>
            <person name="Buck C.B."/>
        </authorList>
    </citation>
    <scope>NUCLEOTIDE SEQUENCE</scope>
    <source>
        <strain evidence="1">Ct96x5</strain>
    </source>
</reference>
<evidence type="ECO:0000313" key="1">
    <source>
        <dbReference type="EMBL" id="DAE09507.1"/>
    </source>
</evidence>
<protein>
    <submittedName>
        <fullName evidence="1">Uncharacterized protein</fullName>
    </submittedName>
</protein>
<accession>A0A8S5PSL9</accession>
<organism evidence="1">
    <name type="scientific">Siphoviridae sp. ct96x5</name>
    <dbReference type="NCBI Taxonomy" id="2825367"/>
    <lineage>
        <taxon>Viruses</taxon>
        <taxon>Duplodnaviria</taxon>
        <taxon>Heunggongvirae</taxon>
        <taxon>Uroviricota</taxon>
        <taxon>Caudoviricetes</taxon>
    </lineage>
</organism>